<dbReference type="AlphaFoldDB" id="A0A1I4E926"/>
<accession>A0A1I4E926</accession>
<evidence type="ECO:0000313" key="2">
    <source>
        <dbReference type="Proteomes" id="UP000198915"/>
    </source>
</evidence>
<proteinExistence type="predicted"/>
<evidence type="ECO:0000313" key="1">
    <source>
        <dbReference type="EMBL" id="SFL02304.1"/>
    </source>
</evidence>
<name>A0A1I4E926_9BACL</name>
<protein>
    <submittedName>
        <fullName evidence="1">Uncharacterized protein</fullName>
    </submittedName>
</protein>
<dbReference type="EMBL" id="FORT01000030">
    <property type="protein sequence ID" value="SFL02304.1"/>
    <property type="molecule type" value="Genomic_DNA"/>
</dbReference>
<dbReference type="Proteomes" id="UP000198915">
    <property type="component" value="Unassembled WGS sequence"/>
</dbReference>
<keyword evidence="2" id="KW-1185">Reference proteome</keyword>
<dbReference type="STRING" id="1884381.SAMN05518846_13023"/>
<reference evidence="2" key="1">
    <citation type="submission" date="2016-10" db="EMBL/GenBank/DDBJ databases">
        <authorList>
            <person name="Varghese N."/>
            <person name="Submissions S."/>
        </authorList>
    </citation>
    <scope>NUCLEOTIDE SEQUENCE [LARGE SCALE GENOMIC DNA]</scope>
    <source>
        <strain evidence="2">OK042</strain>
    </source>
</reference>
<gene>
    <name evidence="1" type="ORF">SAMN05518846_13023</name>
</gene>
<organism evidence="1 2">
    <name type="scientific">Brevibacillus centrosporus</name>
    <dbReference type="NCBI Taxonomy" id="54910"/>
    <lineage>
        <taxon>Bacteria</taxon>
        <taxon>Bacillati</taxon>
        <taxon>Bacillota</taxon>
        <taxon>Bacilli</taxon>
        <taxon>Bacillales</taxon>
        <taxon>Paenibacillaceae</taxon>
        <taxon>Brevibacillus</taxon>
    </lineage>
</organism>
<sequence length="102" mass="12339">MMGLHRDDPHLQQTLERVNMIEIRMRQYNCFRFGRWIRFFPHFGDVVGKSRHAGIDQPLFISSGISDFRDIVLTHIKRILQLKMLVEKDQYNFNEKNIQIHR</sequence>